<dbReference type="GO" id="GO:0000159">
    <property type="term" value="C:protein phosphatase type 2A complex"/>
    <property type="evidence" value="ECO:0007669"/>
    <property type="project" value="InterPro"/>
</dbReference>
<accession>A0AAD8UUP1</accession>
<dbReference type="PANTHER" id="PTHR10257:SF3">
    <property type="entry name" value="SERINE_THREONINE-PROTEIN PHOSPHATASE 2A 56 KDA REGULATORY SUBUNIT GAMMA ISOFORM"/>
    <property type="match status" value="1"/>
</dbReference>
<proteinExistence type="predicted"/>
<feature type="region of interest" description="Disordered" evidence="1">
    <location>
        <begin position="815"/>
        <end position="834"/>
    </location>
</feature>
<dbReference type="AlphaFoldDB" id="A0AAD8UUP1"/>
<dbReference type="SUPFAM" id="SSF48371">
    <property type="entry name" value="ARM repeat"/>
    <property type="match status" value="1"/>
</dbReference>
<dbReference type="FunFam" id="1.25.10.10:FF:000331">
    <property type="entry name" value="Phosphoprotein phosphatase, putative"/>
    <property type="match status" value="1"/>
</dbReference>
<gene>
    <name evidence="2" type="ORF">BgAZ_100540</name>
</gene>
<comment type="caution">
    <text evidence="2">The sequence shown here is derived from an EMBL/GenBank/DDBJ whole genome shotgun (WGS) entry which is preliminary data.</text>
</comment>
<dbReference type="Proteomes" id="UP001230268">
    <property type="component" value="Unassembled WGS sequence"/>
</dbReference>
<dbReference type="GO" id="GO:0007165">
    <property type="term" value="P:signal transduction"/>
    <property type="evidence" value="ECO:0007669"/>
    <property type="project" value="InterPro"/>
</dbReference>
<dbReference type="EMBL" id="JAVEPI010000001">
    <property type="protein sequence ID" value="KAK1444148.1"/>
    <property type="molecule type" value="Genomic_DNA"/>
</dbReference>
<dbReference type="Pfam" id="PF01603">
    <property type="entry name" value="B56"/>
    <property type="match status" value="1"/>
</dbReference>
<feature type="compositionally biased region" description="Basic and acidic residues" evidence="1">
    <location>
        <begin position="816"/>
        <end position="834"/>
    </location>
</feature>
<reference evidence="2" key="1">
    <citation type="submission" date="2023-08" db="EMBL/GenBank/DDBJ databases">
        <title>Draft sequence of the Babesia gibsoni genome.</title>
        <authorList>
            <person name="Yamagishi J.Y."/>
            <person name="Xuan X.X."/>
        </authorList>
    </citation>
    <scope>NUCLEOTIDE SEQUENCE</scope>
    <source>
        <strain evidence="2">Azabu</strain>
    </source>
</reference>
<keyword evidence="3" id="KW-1185">Reference proteome</keyword>
<sequence length="834" mass="93805">MSSVRRLFKGHKDRKAEEGRKSSPESETKRPEGFFQKSIFRSLSAFFGRNLDDDDLTPRSAARSVKSLSDPDATGTSRRSRHSWRAPGGTQSAETDFDKKGTDVESSDGSMSVVGSRGCVSDDDFTIKRSGSALLLPSPRASTGGYGNSSVSRSSYPRRVSSDTPSSDTRFSPTSSDEERPHKSAENDLRIQYLLGEQGNASGTTLSDADSNFAAIGGAPRPFNIKHGSVIDNDGPTVPYESQLEWMEDEKDNERTSRWRINDRRFFNIKSSISSLRRSLSTPKARNHKMHDSDHESGRIRSVMARYMSHSDKEYESSGSLSDSDRSPGRFRIALGLEHHSLSAILSTESFTARSNIISARKDGELISARKERVVVLTAGAPTDVVTLTPAQWDGQAVSKIEQTFSSLPLLKDVPLPARPELFQKKLIACQTVVDFGAKKVMQRAIELKRQTLLEIIEYISTTRNCMNEHILQDVIDMVEANVFRSLPPREKKNIMFYDIDEDEPTLEKAWPHLQIVYDVFLRVIVSSEVTSKMAKNVIDKSFVLKLLNVLSSEDQRERDYLKTILHRIYGKIMPLRTFIRKAMDNVFTNFIYETENPYGITELLEILGSIINGFAVPLKEEHKIYLEKSLTPLHKPKTVRSYHAALSYCMIQYINKDCSLAGVILRSILKFWPTTSAQTEILFLNELEEVLSLTESAELDGLVKSVARRLSQCVASSHFQVAERALYIWNNNRVVRQLNVNKDVVYRYIVPAVKANIDGHWNQNVRALTYNVSKIMSEHDPELYNSCESISGSSRKFPPATITPHNSWEVVTPADAEKSEHASARVSHRDGIE</sequence>
<feature type="compositionally biased region" description="Basic and acidic residues" evidence="1">
    <location>
        <begin position="14"/>
        <end position="32"/>
    </location>
</feature>
<protein>
    <submittedName>
        <fullName evidence="2">Protein phosphatase 2A</fullName>
    </submittedName>
</protein>
<dbReference type="InterPro" id="IPR016024">
    <property type="entry name" value="ARM-type_fold"/>
</dbReference>
<name>A0AAD8UUP1_BABGI</name>
<feature type="region of interest" description="Disordered" evidence="1">
    <location>
        <begin position="49"/>
        <end position="185"/>
    </location>
</feature>
<feature type="region of interest" description="Disordered" evidence="1">
    <location>
        <begin position="1"/>
        <end position="34"/>
    </location>
</feature>
<dbReference type="InterPro" id="IPR011989">
    <property type="entry name" value="ARM-like"/>
</dbReference>
<evidence type="ECO:0000313" key="2">
    <source>
        <dbReference type="EMBL" id="KAK1444148.1"/>
    </source>
</evidence>
<organism evidence="2 3">
    <name type="scientific">Babesia gibsoni</name>
    <dbReference type="NCBI Taxonomy" id="33632"/>
    <lineage>
        <taxon>Eukaryota</taxon>
        <taxon>Sar</taxon>
        <taxon>Alveolata</taxon>
        <taxon>Apicomplexa</taxon>
        <taxon>Aconoidasida</taxon>
        <taxon>Piroplasmida</taxon>
        <taxon>Babesiidae</taxon>
        <taxon>Babesia</taxon>
    </lineage>
</organism>
<dbReference type="Gene3D" id="1.25.10.10">
    <property type="entry name" value="Leucine-rich Repeat Variant"/>
    <property type="match status" value="1"/>
</dbReference>
<dbReference type="InterPro" id="IPR002554">
    <property type="entry name" value="PP2A_B56"/>
</dbReference>
<feature type="compositionally biased region" description="Low complexity" evidence="1">
    <location>
        <begin position="149"/>
        <end position="159"/>
    </location>
</feature>
<dbReference type="GO" id="GO:0019888">
    <property type="term" value="F:protein phosphatase regulator activity"/>
    <property type="evidence" value="ECO:0007669"/>
    <property type="project" value="InterPro"/>
</dbReference>
<feature type="compositionally biased region" description="Polar residues" evidence="1">
    <location>
        <begin position="163"/>
        <end position="175"/>
    </location>
</feature>
<evidence type="ECO:0000313" key="3">
    <source>
        <dbReference type="Proteomes" id="UP001230268"/>
    </source>
</evidence>
<feature type="compositionally biased region" description="Basic residues" evidence="1">
    <location>
        <begin position="1"/>
        <end position="13"/>
    </location>
</feature>
<evidence type="ECO:0000256" key="1">
    <source>
        <dbReference type="SAM" id="MobiDB-lite"/>
    </source>
</evidence>
<dbReference type="PANTHER" id="PTHR10257">
    <property type="entry name" value="SERINE/THREONINE PROTEIN PHOSPHATASE 2A PP2A REGULATORY SUBUNIT B"/>
    <property type="match status" value="1"/>
</dbReference>